<proteinExistence type="predicted"/>
<sequence length="89" mass="9016">DLPCLPPPPARPRPPATAIAGLLLLALLGGWLVAAPFVLGDQVRGARWTAATRADVATGAAVAVTAVLGLLSYLGAAVCWLARHGGRRA</sequence>
<comment type="caution">
    <text evidence="2">The sequence shown here is derived from an EMBL/GenBank/DDBJ whole genome shotgun (WGS) entry which is preliminary data.</text>
</comment>
<keyword evidence="1" id="KW-0472">Membrane</keyword>
<dbReference type="Proteomes" id="UP000677913">
    <property type="component" value="Unassembled WGS sequence"/>
</dbReference>
<dbReference type="AlphaFoldDB" id="A0A8J7WMQ2"/>
<reference evidence="2" key="1">
    <citation type="submission" date="2021-04" db="EMBL/GenBank/DDBJ databases">
        <title>Genome based classification of Actinospica acidithermotolerans sp. nov., an actinobacterium isolated from an Indonesian hot spring.</title>
        <authorList>
            <person name="Kusuma A.B."/>
            <person name="Putra K.E."/>
            <person name="Nafisah S."/>
            <person name="Loh J."/>
            <person name="Nouioui I."/>
            <person name="Goodfellow M."/>
        </authorList>
    </citation>
    <scope>NUCLEOTIDE SEQUENCE</scope>
    <source>
        <strain evidence="2">DSM 45618</strain>
    </source>
</reference>
<keyword evidence="1" id="KW-0812">Transmembrane</keyword>
<keyword evidence="1" id="KW-1133">Transmembrane helix</keyword>
<gene>
    <name evidence="2" type="ORF">KGA66_05805</name>
</gene>
<dbReference type="EMBL" id="JAGSXH010000013">
    <property type="protein sequence ID" value="MBS2962552.1"/>
    <property type="molecule type" value="Genomic_DNA"/>
</dbReference>
<evidence type="ECO:0000313" key="3">
    <source>
        <dbReference type="Proteomes" id="UP000677913"/>
    </source>
</evidence>
<feature type="transmembrane region" description="Helical" evidence="1">
    <location>
        <begin position="59"/>
        <end position="82"/>
    </location>
</feature>
<name>A0A8J7WMQ2_9ACTN</name>
<feature type="transmembrane region" description="Helical" evidence="1">
    <location>
        <begin position="18"/>
        <end position="39"/>
    </location>
</feature>
<accession>A0A8J7WMQ2</accession>
<feature type="non-terminal residue" evidence="2">
    <location>
        <position position="1"/>
    </location>
</feature>
<organism evidence="2 3">
    <name type="scientific">Actinocrinis puniceicyclus</name>
    <dbReference type="NCBI Taxonomy" id="977794"/>
    <lineage>
        <taxon>Bacteria</taxon>
        <taxon>Bacillati</taxon>
        <taxon>Actinomycetota</taxon>
        <taxon>Actinomycetes</taxon>
        <taxon>Catenulisporales</taxon>
        <taxon>Actinospicaceae</taxon>
        <taxon>Actinocrinis</taxon>
    </lineage>
</organism>
<evidence type="ECO:0000256" key="1">
    <source>
        <dbReference type="SAM" id="Phobius"/>
    </source>
</evidence>
<evidence type="ECO:0000313" key="2">
    <source>
        <dbReference type="EMBL" id="MBS2962552.1"/>
    </source>
</evidence>
<protein>
    <submittedName>
        <fullName evidence="2">Uncharacterized protein</fullName>
    </submittedName>
</protein>
<keyword evidence="3" id="KW-1185">Reference proteome</keyword>